<dbReference type="HAMAP" id="MF_01940">
    <property type="entry name" value="RNA_CPDase"/>
    <property type="match status" value="1"/>
</dbReference>
<dbReference type="Proteomes" id="UP001061361">
    <property type="component" value="Chromosome"/>
</dbReference>
<comment type="similarity">
    <text evidence="2">Belongs to the 2H phosphoesterase superfamily. ThpR family.</text>
</comment>
<dbReference type="SUPFAM" id="SSF55144">
    <property type="entry name" value="LigT-like"/>
    <property type="match status" value="1"/>
</dbReference>
<evidence type="ECO:0000313" key="4">
    <source>
        <dbReference type="EMBL" id="BDQ34002.1"/>
    </source>
</evidence>
<comment type="function">
    <text evidence="2">Hydrolyzes RNA 2',3'-cyclic phosphodiester to an RNA 2'-phosphomonoester.</text>
</comment>
<dbReference type="InterPro" id="IPR004175">
    <property type="entry name" value="RNA_CPDase"/>
</dbReference>
<evidence type="ECO:0000259" key="3">
    <source>
        <dbReference type="Pfam" id="PF02834"/>
    </source>
</evidence>
<dbReference type="InterPro" id="IPR014051">
    <property type="entry name" value="Phosphoesterase_HXTX"/>
</dbReference>
<feature type="active site" description="Proton acceptor" evidence="2">
    <location>
        <position position="127"/>
    </location>
</feature>
<feature type="short sequence motif" description="HXTX 2" evidence="2">
    <location>
        <begin position="127"/>
        <end position="130"/>
    </location>
</feature>
<evidence type="ECO:0000313" key="5">
    <source>
        <dbReference type="Proteomes" id="UP001061361"/>
    </source>
</evidence>
<dbReference type="InterPro" id="IPR009097">
    <property type="entry name" value="Cyclic_Pdiesterase"/>
</dbReference>
<gene>
    <name evidence="4" type="ORF">JCM14722_15440</name>
</gene>
<dbReference type="PANTHER" id="PTHR35561">
    <property type="entry name" value="RNA 2',3'-CYCLIC PHOSPHODIESTERASE"/>
    <property type="match status" value="1"/>
</dbReference>
<feature type="domain" description="Phosphoesterase HXTX" evidence="3">
    <location>
        <begin position="8"/>
        <end position="91"/>
    </location>
</feature>
<dbReference type="PANTHER" id="PTHR35561:SF1">
    <property type="entry name" value="RNA 2',3'-CYCLIC PHOSPHODIESTERASE"/>
    <property type="match status" value="1"/>
</dbReference>
<dbReference type="NCBIfam" id="TIGR02258">
    <property type="entry name" value="2_5_ligase"/>
    <property type="match status" value="1"/>
</dbReference>
<evidence type="ECO:0000256" key="2">
    <source>
        <dbReference type="HAMAP-Rule" id="MF_01940"/>
    </source>
</evidence>
<keyword evidence="5" id="KW-1185">Reference proteome</keyword>
<dbReference type="Pfam" id="PF02834">
    <property type="entry name" value="LigT_PEase"/>
    <property type="match status" value="2"/>
</dbReference>
<dbReference type="EMBL" id="AP026708">
    <property type="protein sequence ID" value="BDQ34002.1"/>
    <property type="molecule type" value="Genomic_DNA"/>
</dbReference>
<feature type="domain" description="Phosphoesterase HXTX" evidence="3">
    <location>
        <begin position="98"/>
        <end position="172"/>
    </location>
</feature>
<organism evidence="4 5">
    <name type="scientific">Pseudodesulfovibrio portus</name>
    <dbReference type="NCBI Taxonomy" id="231439"/>
    <lineage>
        <taxon>Bacteria</taxon>
        <taxon>Pseudomonadati</taxon>
        <taxon>Thermodesulfobacteriota</taxon>
        <taxon>Desulfovibrionia</taxon>
        <taxon>Desulfovibrionales</taxon>
        <taxon>Desulfovibrionaceae</taxon>
    </lineage>
</organism>
<sequence length="184" mass="20717">MARLFIGIKLPPGYQDRVRPLTQEMDKTLHTRVNWTRPGNWHLTLKFLGDTEAARIPSVIDTLASIERPAFTMQAGGAGAFPNPGQPRVIWLGLDRGAEQCEDLAAAVNDVLASVDIPREKKRFRPHLTLGRIRKPGKEDWQTVLDRAARETWPAFTVDRFTLWQSELKPTGAVHTAIAQFNLK</sequence>
<dbReference type="EC" id="3.1.4.58" evidence="2"/>
<evidence type="ECO:0000256" key="1">
    <source>
        <dbReference type="ARBA" id="ARBA00022801"/>
    </source>
</evidence>
<proteinExistence type="inferred from homology"/>
<protein>
    <recommendedName>
        <fullName evidence="2">RNA 2',3'-cyclic phosphodiesterase</fullName>
        <shortName evidence="2">RNA 2',3'-CPDase</shortName>
        <ecNumber evidence="2">3.1.4.58</ecNumber>
    </recommendedName>
</protein>
<keyword evidence="1 2" id="KW-0378">Hydrolase</keyword>
<dbReference type="Gene3D" id="3.90.1140.10">
    <property type="entry name" value="Cyclic phosphodiesterase"/>
    <property type="match status" value="1"/>
</dbReference>
<feature type="active site" description="Proton donor" evidence="2">
    <location>
        <position position="42"/>
    </location>
</feature>
<name>A0ABN6RSD8_9BACT</name>
<accession>A0ABN6RSD8</accession>
<comment type="catalytic activity">
    <reaction evidence="2">
        <text>a 3'-end 2',3'-cyclophospho-ribonucleotide-RNA + H2O = a 3'-end 2'-phospho-ribonucleotide-RNA + H(+)</text>
        <dbReference type="Rhea" id="RHEA:11828"/>
        <dbReference type="Rhea" id="RHEA-COMP:10464"/>
        <dbReference type="Rhea" id="RHEA-COMP:17353"/>
        <dbReference type="ChEBI" id="CHEBI:15377"/>
        <dbReference type="ChEBI" id="CHEBI:15378"/>
        <dbReference type="ChEBI" id="CHEBI:83064"/>
        <dbReference type="ChEBI" id="CHEBI:173113"/>
        <dbReference type="EC" id="3.1.4.58"/>
    </reaction>
</comment>
<reference evidence="4" key="1">
    <citation type="submission" date="2022-08" db="EMBL/GenBank/DDBJ databases">
        <title>Genome Sequence of the sulphate-reducing bacterium, Pseudodesulfovibrio portus JCM14722.</title>
        <authorList>
            <person name="Kondo R."/>
            <person name="Kataoka T."/>
        </authorList>
    </citation>
    <scope>NUCLEOTIDE SEQUENCE</scope>
    <source>
        <strain evidence="4">JCM 14722</strain>
    </source>
</reference>
<dbReference type="RefSeq" id="WP_264984049.1">
    <property type="nucleotide sequence ID" value="NZ_AP026708.1"/>
</dbReference>
<feature type="short sequence motif" description="HXTX 1" evidence="2">
    <location>
        <begin position="42"/>
        <end position="45"/>
    </location>
</feature>